<proteinExistence type="predicted"/>
<sequence length="201" mass="20790">MSYSVRALGVTAAAALLVTAVGGAPAAADPTRSWKSINVVAVNAAGCQEQGVKLVNLGGGLYELAMPSYQVQTSAWPGMSKACSADITVEMNPNFSLRLDKLTARAQIRTGRQATAEATVGVVNPVGANVELTKSWPGGVNTQWNESRSRSTALIGCGATDTFTLRTSMSAMPQQQGDTSVEITMGTAALRPAITIKAIAC</sequence>
<feature type="signal peptide" evidence="1">
    <location>
        <begin position="1"/>
        <end position="26"/>
    </location>
</feature>
<accession>A0ABP6AX75</accession>
<organism evidence="2 3">
    <name type="scientific">Pilimelia columellifera subsp. columellifera</name>
    <dbReference type="NCBI Taxonomy" id="706583"/>
    <lineage>
        <taxon>Bacteria</taxon>
        <taxon>Bacillati</taxon>
        <taxon>Actinomycetota</taxon>
        <taxon>Actinomycetes</taxon>
        <taxon>Micromonosporales</taxon>
        <taxon>Micromonosporaceae</taxon>
        <taxon>Pilimelia</taxon>
    </lineage>
</organism>
<evidence type="ECO:0000256" key="1">
    <source>
        <dbReference type="SAM" id="SignalP"/>
    </source>
</evidence>
<evidence type="ECO:0000313" key="2">
    <source>
        <dbReference type="EMBL" id="GAA2526312.1"/>
    </source>
</evidence>
<name>A0ABP6AX75_9ACTN</name>
<reference evidence="3" key="1">
    <citation type="journal article" date="2019" name="Int. J. Syst. Evol. Microbiol.">
        <title>The Global Catalogue of Microorganisms (GCM) 10K type strain sequencing project: providing services to taxonomists for standard genome sequencing and annotation.</title>
        <authorList>
            <consortium name="The Broad Institute Genomics Platform"/>
            <consortium name="The Broad Institute Genome Sequencing Center for Infectious Disease"/>
            <person name="Wu L."/>
            <person name="Ma J."/>
        </authorList>
    </citation>
    <scope>NUCLEOTIDE SEQUENCE [LARGE SCALE GENOMIC DNA]</scope>
    <source>
        <strain evidence="3">JCM 3367</strain>
    </source>
</reference>
<feature type="chain" id="PRO_5047440620" description="Secreted protein" evidence="1">
    <location>
        <begin position="27"/>
        <end position="201"/>
    </location>
</feature>
<dbReference type="EMBL" id="BAAARY010000012">
    <property type="protein sequence ID" value="GAA2526312.1"/>
    <property type="molecule type" value="Genomic_DNA"/>
</dbReference>
<gene>
    <name evidence="2" type="ORF">GCM10010201_26310</name>
</gene>
<dbReference type="RefSeq" id="WP_344172785.1">
    <property type="nucleotide sequence ID" value="NZ_BAAARY010000012.1"/>
</dbReference>
<protein>
    <recommendedName>
        <fullName evidence="4">Secreted protein</fullName>
    </recommendedName>
</protein>
<keyword evidence="1" id="KW-0732">Signal</keyword>
<evidence type="ECO:0000313" key="3">
    <source>
        <dbReference type="Proteomes" id="UP001499978"/>
    </source>
</evidence>
<keyword evidence="3" id="KW-1185">Reference proteome</keyword>
<evidence type="ECO:0008006" key="4">
    <source>
        <dbReference type="Google" id="ProtNLM"/>
    </source>
</evidence>
<comment type="caution">
    <text evidence="2">The sequence shown here is derived from an EMBL/GenBank/DDBJ whole genome shotgun (WGS) entry which is preliminary data.</text>
</comment>
<dbReference type="Proteomes" id="UP001499978">
    <property type="component" value="Unassembled WGS sequence"/>
</dbReference>